<feature type="binding site" evidence="15 16">
    <location>
        <begin position="53"/>
        <end position="56"/>
    </location>
    <ligand>
        <name>FAD</name>
        <dbReference type="ChEBI" id="CHEBI:57692"/>
    </ligand>
</feature>
<keyword evidence="7 15" id="KW-0479">Metal-binding</keyword>
<dbReference type="AlphaFoldDB" id="A0A1I0HNC2"/>
<proteinExistence type="inferred from homology"/>
<evidence type="ECO:0000256" key="13">
    <source>
        <dbReference type="ARBA" id="ARBA00069792"/>
    </source>
</evidence>
<dbReference type="GO" id="GO:0044205">
    <property type="term" value="P:'de novo' UMP biosynthetic process"/>
    <property type="evidence" value="ECO:0007669"/>
    <property type="project" value="UniProtKB-UniRule"/>
</dbReference>
<evidence type="ECO:0000256" key="8">
    <source>
        <dbReference type="ARBA" id="ARBA00022827"/>
    </source>
</evidence>
<dbReference type="STRING" id="237682.SAMN05421676_10958"/>
<comment type="subunit">
    <text evidence="3 15">Heterotetramer of 2 PyrK and 2 PyrD type B subunits.</text>
</comment>
<keyword evidence="9 15" id="KW-0665">Pyrimidine biosynthesis</keyword>
<dbReference type="OrthoDB" id="9778346at2"/>
<evidence type="ECO:0000256" key="16">
    <source>
        <dbReference type="PIRSR" id="PIRSR006816-1"/>
    </source>
</evidence>
<evidence type="ECO:0000256" key="7">
    <source>
        <dbReference type="ARBA" id="ARBA00022723"/>
    </source>
</evidence>
<evidence type="ECO:0000256" key="9">
    <source>
        <dbReference type="ARBA" id="ARBA00022975"/>
    </source>
</evidence>
<keyword evidence="8 15" id="KW-0274">FAD</keyword>
<dbReference type="Gene3D" id="2.10.240.10">
    <property type="entry name" value="Dihydroorotate dehydrogenase, electron transfer subunit"/>
    <property type="match status" value="1"/>
</dbReference>
<dbReference type="PANTHER" id="PTHR43513:SF3">
    <property type="entry name" value="DIHYDROOROTATE DEHYDROGENASE B (NAD(+)), ELECTRON TRANSFER SUBUNIT-RELATED"/>
    <property type="match status" value="1"/>
</dbReference>
<dbReference type="GO" id="GO:0016491">
    <property type="term" value="F:oxidoreductase activity"/>
    <property type="evidence" value="ECO:0007669"/>
    <property type="project" value="InterPro"/>
</dbReference>
<evidence type="ECO:0000256" key="11">
    <source>
        <dbReference type="ARBA" id="ARBA00023004"/>
    </source>
</evidence>
<evidence type="ECO:0000256" key="10">
    <source>
        <dbReference type="ARBA" id="ARBA00022982"/>
    </source>
</evidence>
<evidence type="ECO:0000259" key="18">
    <source>
        <dbReference type="PROSITE" id="PS51384"/>
    </source>
</evidence>
<gene>
    <name evidence="15" type="primary">pyrK</name>
    <name evidence="19" type="ORF">SAMN05421676_10958</name>
</gene>
<dbReference type="RefSeq" id="WP_093136422.1">
    <property type="nucleotide sequence ID" value="NZ_FOHJ01000009.1"/>
</dbReference>
<reference evidence="20" key="1">
    <citation type="submission" date="2016-10" db="EMBL/GenBank/DDBJ databases">
        <authorList>
            <person name="Varghese N."/>
            <person name="Submissions S."/>
        </authorList>
    </citation>
    <scope>NUCLEOTIDE SEQUENCE [LARGE SCALE GENOMIC DNA]</scope>
    <source>
        <strain evidence="20">CGMCC 1.3566</strain>
    </source>
</reference>
<name>A0A1I0HNC2_9BACI</name>
<dbReference type="InterPro" id="IPR023455">
    <property type="entry name" value="Dihydroorotate_DHASE_ETsu"/>
</dbReference>
<dbReference type="PRINTS" id="PR00409">
    <property type="entry name" value="PHDIOXRDTASE"/>
</dbReference>
<protein>
    <recommendedName>
        <fullName evidence="13 15">Dihydroorotate dehydrogenase B (NAD(+)), electron transfer subunit</fullName>
    </recommendedName>
    <alternativeName>
        <fullName evidence="14 15">Dihydroorotate oxidase B, electron transfer subunit</fullName>
    </alternativeName>
</protein>
<evidence type="ECO:0000256" key="4">
    <source>
        <dbReference type="ARBA" id="ARBA00022448"/>
    </source>
</evidence>
<dbReference type="SUPFAM" id="SSF63380">
    <property type="entry name" value="Riboflavin synthase domain-like"/>
    <property type="match status" value="1"/>
</dbReference>
<comment type="similarity">
    <text evidence="2 15">Belongs to the PyrK family.</text>
</comment>
<feature type="domain" description="FAD-binding FR-type" evidence="18">
    <location>
        <begin position="2"/>
        <end position="102"/>
    </location>
</feature>
<dbReference type="FunFam" id="2.10.240.10:FF:000001">
    <property type="entry name" value="Dihydroorotate dehydrogenase B (NAD(+)), electron transfer subunit"/>
    <property type="match status" value="1"/>
</dbReference>
<dbReference type="Gene3D" id="3.40.50.80">
    <property type="entry name" value="Nucleotide-binding domain of ferredoxin-NADP reductase (FNR) module"/>
    <property type="match status" value="1"/>
</dbReference>
<dbReference type="NCBIfam" id="NF000799">
    <property type="entry name" value="PRK00054.1-4"/>
    <property type="match status" value="1"/>
</dbReference>
<dbReference type="InterPro" id="IPR017927">
    <property type="entry name" value="FAD-bd_FR_type"/>
</dbReference>
<evidence type="ECO:0000256" key="17">
    <source>
        <dbReference type="PIRSR" id="PIRSR006816-2"/>
    </source>
</evidence>
<keyword evidence="12 15" id="KW-0411">Iron-sulfur</keyword>
<dbReference type="PROSITE" id="PS51384">
    <property type="entry name" value="FAD_FR"/>
    <property type="match status" value="1"/>
</dbReference>
<dbReference type="InterPro" id="IPR039261">
    <property type="entry name" value="FNR_nucleotide-bd"/>
</dbReference>
<sequence>MIKEEWMTIVQNKPLALDTYEMILSGELADFIPDSGQFLHIRIGEGMTHLLRRPISITNVNPEGKRITIIYKMIGEGTKWLKEQQPGHKLHVLGPRGNGFPVEDVKYEKILLVGGGVGVPPLYYLARKLINQHNQVITVLGFQTKKAVFYEKKFAQLGNMLLVTEDGTAGFKGRVTDFLPSFRDEIDRYYTCGPAGMLKAVTKCMDTIPGFLSLEERMGCGIGACFACVCKTSDPHDHKGYRKICKDGPVFSAREVIL</sequence>
<dbReference type="Gene3D" id="2.40.30.10">
    <property type="entry name" value="Translation factors"/>
    <property type="match status" value="1"/>
</dbReference>
<dbReference type="Proteomes" id="UP000199095">
    <property type="component" value="Unassembled WGS sequence"/>
</dbReference>
<accession>A0A1I0HNC2</accession>
<feature type="binding site" evidence="15 16">
    <location>
        <begin position="77"/>
        <end position="78"/>
    </location>
    <ligand>
        <name>FAD</name>
        <dbReference type="ChEBI" id="CHEBI:57692"/>
    </ligand>
</feature>
<dbReference type="InterPro" id="IPR012165">
    <property type="entry name" value="Cyt_c3_hydrogenase_gsu"/>
</dbReference>
<dbReference type="HAMAP" id="MF_01211">
    <property type="entry name" value="DHODB_Fe_S_bind"/>
    <property type="match status" value="1"/>
</dbReference>
<dbReference type="PIRSF" id="PIRSF006816">
    <property type="entry name" value="Cyc3_hyd_g"/>
    <property type="match status" value="1"/>
</dbReference>
<dbReference type="CDD" id="cd06218">
    <property type="entry name" value="DHOD_e_trans"/>
    <property type="match status" value="1"/>
</dbReference>
<dbReference type="GO" id="GO:0009055">
    <property type="term" value="F:electron transfer activity"/>
    <property type="evidence" value="ECO:0007669"/>
    <property type="project" value="UniProtKB-UniRule"/>
</dbReference>
<dbReference type="SUPFAM" id="SSF52343">
    <property type="entry name" value="Ferredoxin reductase-like, C-terminal NADP-linked domain"/>
    <property type="match status" value="1"/>
</dbReference>
<evidence type="ECO:0000313" key="20">
    <source>
        <dbReference type="Proteomes" id="UP000199095"/>
    </source>
</evidence>
<comment type="pathway">
    <text evidence="1 15">Pyrimidine metabolism; UMP biosynthesis via de novo pathway; orotate from (S)-dihydroorotate (NAD(+) route): step 1/1.</text>
</comment>
<keyword evidence="11 15" id="KW-0408">Iron</keyword>
<keyword evidence="4 15" id="KW-0813">Transport</keyword>
<evidence type="ECO:0000256" key="15">
    <source>
        <dbReference type="HAMAP-Rule" id="MF_01211"/>
    </source>
</evidence>
<comment type="cofactor">
    <cofactor evidence="15">
        <name>[2Fe-2S] cluster</name>
        <dbReference type="ChEBI" id="CHEBI:190135"/>
    </cofactor>
    <text evidence="15">Binds 1 [2Fe-2S] cluster per subunit.</text>
</comment>
<evidence type="ECO:0000256" key="3">
    <source>
        <dbReference type="ARBA" id="ARBA00011669"/>
    </source>
</evidence>
<evidence type="ECO:0000256" key="5">
    <source>
        <dbReference type="ARBA" id="ARBA00022630"/>
    </source>
</evidence>
<dbReference type="GO" id="GO:0046872">
    <property type="term" value="F:metal ion binding"/>
    <property type="evidence" value="ECO:0007669"/>
    <property type="project" value="UniProtKB-KW"/>
</dbReference>
<comment type="caution">
    <text evidence="15">Lacks conserved residue(s) required for the propagation of feature annotation.</text>
</comment>
<dbReference type="UniPathway" id="UPA00070">
    <property type="reaction ID" value="UER00945"/>
</dbReference>
<dbReference type="EMBL" id="FOHJ01000009">
    <property type="protein sequence ID" value="SET84641.1"/>
    <property type="molecule type" value="Genomic_DNA"/>
</dbReference>
<feature type="binding site" evidence="15 17">
    <location>
        <position position="220"/>
    </location>
    <ligand>
        <name>[2Fe-2S] cluster</name>
        <dbReference type="ChEBI" id="CHEBI:190135"/>
    </ligand>
</feature>
<comment type="cofactor">
    <cofactor evidence="17">
        <name>[2Fe-2S] cluster</name>
        <dbReference type="ChEBI" id="CHEBI:190135"/>
    </cofactor>
    <text evidence="17">Binds 1 [2Fe-2S] cluster per subunit.</text>
</comment>
<evidence type="ECO:0000256" key="12">
    <source>
        <dbReference type="ARBA" id="ARBA00023014"/>
    </source>
</evidence>
<keyword evidence="10 15" id="KW-0249">Electron transport</keyword>
<dbReference type="InterPro" id="IPR017938">
    <property type="entry name" value="Riboflavin_synthase-like_b-brl"/>
</dbReference>
<keyword evidence="20" id="KW-1185">Reference proteome</keyword>
<feature type="binding site" evidence="15 17">
    <location>
        <position position="245"/>
    </location>
    <ligand>
        <name>[2Fe-2S] cluster</name>
        <dbReference type="ChEBI" id="CHEBI:190135"/>
    </ligand>
</feature>
<evidence type="ECO:0000256" key="1">
    <source>
        <dbReference type="ARBA" id="ARBA00004715"/>
    </source>
</evidence>
<keyword evidence="5 15" id="KW-0285">Flavoprotein</keyword>
<dbReference type="InterPro" id="IPR019480">
    <property type="entry name" value="Dihydroorotate_DH_Fe-S-bd"/>
</dbReference>
<evidence type="ECO:0000256" key="6">
    <source>
        <dbReference type="ARBA" id="ARBA00022714"/>
    </source>
</evidence>
<evidence type="ECO:0000256" key="2">
    <source>
        <dbReference type="ARBA" id="ARBA00006422"/>
    </source>
</evidence>
<organism evidence="19 20">
    <name type="scientific">Salinibacillus kushneri</name>
    <dbReference type="NCBI Taxonomy" id="237682"/>
    <lineage>
        <taxon>Bacteria</taxon>
        <taxon>Bacillati</taxon>
        <taxon>Bacillota</taxon>
        <taxon>Bacilli</taxon>
        <taxon>Bacillales</taxon>
        <taxon>Bacillaceae</taxon>
        <taxon>Salinibacillus</taxon>
    </lineage>
</organism>
<evidence type="ECO:0000313" key="19">
    <source>
        <dbReference type="EMBL" id="SET84641.1"/>
    </source>
</evidence>
<dbReference type="GO" id="GO:0050660">
    <property type="term" value="F:flavin adenine dinucleotide binding"/>
    <property type="evidence" value="ECO:0007669"/>
    <property type="project" value="InterPro"/>
</dbReference>
<dbReference type="InterPro" id="IPR037117">
    <property type="entry name" value="Dihydroorotate_DH_ele_sf"/>
</dbReference>
<comment type="cofactor">
    <cofactor evidence="15 16">
        <name>FAD</name>
        <dbReference type="ChEBI" id="CHEBI:57692"/>
    </cofactor>
    <text evidence="15 16">Binds 1 FAD per subunit.</text>
</comment>
<feature type="binding site" evidence="15 17">
    <location>
        <position position="225"/>
    </location>
    <ligand>
        <name>[2Fe-2S] cluster</name>
        <dbReference type="ChEBI" id="CHEBI:190135"/>
    </ligand>
</feature>
<dbReference type="GO" id="GO:0051537">
    <property type="term" value="F:2 iron, 2 sulfur cluster binding"/>
    <property type="evidence" value="ECO:0007669"/>
    <property type="project" value="UniProtKB-KW"/>
</dbReference>
<dbReference type="Pfam" id="PF10418">
    <property type="entry name" value="DHODB_Fe-S_bind"/>
    <property type="match status" value="1"/>
</dbReference>
<feature type="binding site" evidence="15 17">
    <location>
        <position position="228"/>
    </location>
    <ligand>
        <name>[2Fe-2S] cluster</name>
        <dbReference type="ChEBI" id="CHEBI:190135"/>
    </ligand>
</feature>
<evidence type="ECO:0000256" key="14">
    <source>
        <dbReference type="ARBA" id="ARBA00082223"/>
    </source>
</evidence>
<comment type="function">
    <text evidence="15">Responsible for channeling the electrons from the oxidation of dihydroorotate from the FMN redox center in the PyrD type B subunit to the ultimate electron acceptor NAD(+).</text>
</comment>
<dbReference type="InterPro" id="IPR001433">
    <property type="entry name" value="OxRdtase_FAD/NAD-bd"/>
</dbReference>
<dbReference type="PANTHER" id="PTHR43513">
    <property type="entry name" value="DIHYDROOROTATE DEHYDROGENASE B (NAD(+)), ELECTRON TRANSFER SUBUNIT"/>
    <property type="match status" value="1"/>
</dbReference>
<keyword evidence="6 15" id="KW-0001">2Fe-2S</keyword>
<dbReference type="InterPro" id="IPR050353">
    <property type="entry name" value="PyrK_electron_transfer"/>
</dbReference>
<dbReference type="Pfam" id="PF00175">
    <property type="entry name" value="NAD_binding_1"/>
    <property type="match status" value="1"/>
</dbReference>